<dbReference type="GO" id="GO:0030170">
    <property type="term" value="F:pyridoxal phosphate binding"/>
    <property type="evidence" value="ECO:0007669"/>
    <property type="project" value="InterPro"/>
</dbReference>
<dbReference type="UniPathway" id="UPA00031">
    <property type="reaction ID" value="UER00012"/>
</dbReference>
<keyword evidence="7 9" id="KW-0663">Pyridoxal phosphate</keyword>
<dbReference type="CDD" id="cd00609">
    <property type="entry name" value="AAT_like"/>
    <property type="match status" value="1"/>
</dbReference>
<evidence type="ECO:0000256" key="5">
    <source>
        <dbReference type="ARBA" id="ARBA00022605"/>
    </source>
</evidence>
<keyword evidence="6 9" id="KW-0808">Transferase</keyword>
<dbReference type="InterPro" id="IPR005861">
    <property type="entry name" value="HisP_aminotrans"/>
</dbReference>
<dbReference type="InterPro" id="IPR001917">
    <property type="entry name" value="Aminotrans_II_pyridoxalP_BS"/>
</dbReference>
<evidence type="ECO:0000313" key="11">
    <source>
        <dbReference type="EMBL" id="ROT90026.1"/>
    </source>
</evidence>
<feature type="domain" description="Aminotransferase class I/classII large" evidence="10">
    <location>
        <begin position="28"/>
        <end position="348"/>
    </location>
</feature>
<keyword evidence="8 9" id="KW-0368">Histidine biosynthesis</keyword>
<sequence>MRSVCCSAPQLAGLEPYDPKYLPAEAVLSANENPHDVEQEVRHEIMREVKRVALNRYPDPLANDLRDMIAEANGLDRDQVLVGNGGDELLFNLALAWGGPGRTFLNLPPTFSVYDANARLTNTTVANVPRRADFSIDEEAVLARVAEGGIDYLVVTSPNNPTGELASETFVCRLLDATDALVMVDEAYFEFSRQTMRPYLAQHKNLVILRTFSKAFSLAGVRMGYLLGDAEVIREFVKVRQPYSVDAVSQAIARVVYANRAKFEPGIRAIIEERARVVDGLKRIPGVKPYPSDANYVLFRLENAGTVWEMLYGRGVLVRDFSRAPGLEDCLRVSIGSPGENDAFLRALRDAVMGKCDLRVPSA</sequence>
<comment type="subunit">
    <text evidence="3 9">Homodimer.</text>
</comment>
<dbReference type="InterPro" id="IPR015421">
    <property type="entry name" value="PyrdxlP-dep_Trfase_major"/>
</dbReference>
<protein>
    <recommendedName>
        <fullName evidence="9">Histidinol-phosphate aminotransferase</fullName>
        <ecNumber evidence="9">2.6.1.9</ecNumber>
    </recommendedName>
    <alternativeName>
        <fullName evidence="9">Imidazole acetol-phosphate transaminase</fullName>
    </alternativeName>
</protein>
<dbReference type="Gene3D" id="3.40.640.10">
    <property type="entry name" value="Type I PLP-dependent aspartate aminotransferase-like (Major domain)"/>
    <property type="match status" value="1"/>
</dbReference>
<comment type="catalytic activity">
    <reaction evidence="9">
        <text>L-histidinol phosphate + 2-oxoglutarate = 3-(imidazol-4-yl)-2-oxopropyl phosphate + L-glutamate</text>
        <dbReference type="Rhea" id="RHEA:23744"/>
        <dbReference type="ChEBI" id="CHEBI:16810"/>
        <dbReference type="ChEBI" id="CHEBI:29985"/>
        <dbReference type="ChEBI" id="CHEBI:57766"/>
        <dbReference type="ChEBI" id="CHEBI:57980"/>
        <dbReference type="EC" id="2.6.1.9"/>
    </reaction>
</comment>
<dbReference type="InterPro" id="IPR004839">
    <property type="entry name" value="Aminotransferase_I/II_large"/>
</dbReference>
<dbReference type="EC" id="2.6.1.9" evidence="9"/>
<evidence type="ECO:0000256" key="2">
    <source>
        <dbReference type="ARBA" id="ARBA00007970"/>
    </source>
</evidence>
<dbReference type="GO" id="GO:0004400">
    <property type="term" value="F:histidinol-phosphate transaminase activity"/>
    <property type="evidence" value="ECO:0007669"/>
    <property type="project" value="UniProtKB-UniRule"/>
</dbReference>
<accession>A0A1Y4FY65</accession>
<dbReference type="Proteomes" id="UP000285258">
    <property type="component" value="Unassembled WGS sequence"/>
</dbReference>
<dbReference type="PANTHER" id="PTHR42885">
    <property type="entry name" value="HISTIDINOL-PHOSPHATE AMINOTRANSFERASE-RELATED"/>
    <property type="match status" value="1"/>
</dbReference>
<dbReference type="RefSeq" id="WP_087191061.1">
    <property type="nucleotide sequence ID" value="NZ_BAABZN010000001.1"/>
</dbReference>
<feature type="modified residue" description="N6-(pyridoxal phosphate)lysine" evidence="9">
    <location>
        <position position="214"/>
    </location>
</feature>
<dbReference type="Gene3D" id="3.90.1150.10">
    <property type="entry name" value="Aspartate Aminotransferase, domain 1"/>
    <property type="match status" value="1"/>
</dbReference>
<evidence type="ECO:0000256" key="8">
    <source>
        <dbReference type="ARBA" id="ARBA00023102"/>
    </source>
</evidence>
<evidence type="ECO:0000256" key="6">
    <source>
        <dbReference type="ARBA" id="ARBA00022679"/>
    </source>
</evidence>
<gene>
    <name evidence="9 11" type="primary">hisC</name>
    <name evidence="11" type="ORF">DMP12_07495</name>
</gene>
<dbReference type="PROSITE" id="PS00599">
    <property type="entry name" value="AA_TRANSFER_CLASS_2"/>
    <property type="match status" value="1"/>
</dbReference>
<keyword evidence="4 9" id="KW-0032">Aminotransferase</keyword>
<dbReference type="AlphaFoldDB" id="A0A1Y4FY65"/>
<evidence type="ECO:0000256" key="9">
    <source>
        <dbReference type="HAMAP-Rule" id="MF_01023"/>
    </source>
</evidence>
<dbReference type="NCBIfam" id="TIGR01141">
    <property type="entry name" value="hisC"/>
    <property type="match status" value="1"/>
</dbReference>
<name>A0A1Y4FY65_9ACTN</name>
<comment type="caution">
    <text evidence="11">The sequence shown here is derived from an EMBL/GenBank/DDBJ whole genome shotgun (WGS) entry which is preliminary data.</text>
</comment>
<comment type="cofactor">
    <cofactor evidence="1 9">
        <name>pyridoxal 5'-phosphate</name>
        <dbReference type="ChEBI" id="CHEBI:597326"/>
    </cofactor>
</comment>
<evidence type="ECO:0000259" key="10">
    <source>
        <dbReference type="Pfam" id="PF00155"/>
    </source>
</evidence>
<evidence type="ECO:0000256" key="3">
    <source>
        <dbReference type="ARBA" id="ARBA00011738"/>
    </source>
</evidence>
<evidence type="ECO:0000256" key="7">
    <source>
        <dbReference type="ARBA" id="ARBA00022898"/>
    </source>
</evidence>
<dbReference type="GeneID" id="97354681"/>
<dbReference type="HAMAP" id="MF_01023">
    <property type="entry name" value="HisC_aminotrans_2"/>
    <property type="match status" value="1"/>
</dbReference>
<comment type="pathway">
    <text evidence="9">Amino-acid biosynthesis; L-histidine biosynthesis; L-histidine from 5-phospho-alpha-D-ribose 1-diphosphate: step 7/9.</text>
</comment>
<evidence type="ECO:0000256" key="1">
    <source>
        <dbReference type="ARBA" id="ARBA00001933"/>
    </source>
</evidence>
<dbReference type="PANTHER" id="PTHR42885:SF2">
    <property type="entry name" value="HISTIDINOL-PHOSPHATE AMINOTRANSFERASE"/>
    <property type="match status" value="1"/>
</dbReference>
<comment type="similarity">
    <text evidence="2 9">Belongs to the class-II pyridoxal-phosphate-dependent aminotransferase family. Histidinol-phosphate aminotransferase subfamily.</text>
</comment>
<dbReference type="InterPro" id="IPR015424">
    <property type="entry name" value="PyrdxlP-dep_Trfase"/>
</dbReference>
<dbReference type="GO" id="GO:0000105">
    <property type="term" value="P:L-histidine biosynthetic process"/>
    <property type="evidence" value="ECO:0007669"/>
    <property type="project" value="UniProtKB-UniRule"/>
</dbReference>
<proteinExistence type="inferred from homology"/>
<dbReference type="SUPFAM" id="SSF53383">
    <property type="entry name" value="PLP-dependent transferases"/>
    <property type="match status" value="1"/>
</dbReference>
<organism evidence="11 12">
    <name type="scientific">Gordonibacter urolithinfaciens</name>
    <dbReference type="NCBI Taxonomy" id="1335613"/>
    <lineage>
        <taxon>Bacteria</taxon>
        <taxon>Bacillati</taxon>
        <taxon>Actinomycetota</taxon>
        <taxon>Coriobacteriia</taxon>
        <taxon>Eggerthellales</taxon>
        <taxon>Eggerthellaceae</taxon>
        <taxon>Gordonibacter</taxon>
    </lineage>
</organism>
<evidence type="ECO:0000313" key="12">
    <source>
        <dbReference type="Proteomes" id="UP000285258"/>
    </source>
</evidence>
<dbReference type="Pfam" id="PF00155">
    <property type="entry name" value="Aminotran_1_2"/>
    <property type="match status" value="1"/>
</dbReference>
<dbReference type="EMBL" id="QIBW01000007">
    <property type="protein sequence ID" value="ROT90026.1"/>
    <property type="molecule type" value="Genomic_DNA"/>
</dbReference>
<evidence type="ECO:0000256" key="4">
    <source>
        <dbReference type="ARBA" id="ARBA00022576"/>
    </source>
</evidence>
<reference evidence="12" key="1">
    <citation type="submission" date="2018-05" db="EMBL/GenBank/DDBJ databases">
        <title>Genome Sequencing of selected type strains of the family Eggerthellaceae.</title>
        <authorList>
            <person name="Danylec N."/>
            <person name="Stoll D.A."/>
            <person name="Doetsch A."/>
            <person name="Huch M."/>
        </authorList>
    </citation>
    <scope>NUCLEOTIDE SEQUENCE [LARGE SCALE GENOMIC DNA]</scope>
    <source>
        <strain evidence="12">DSM 27213</strain>
    </source>
</reference>
<keyword evidence="5 9" id="KW-0028">Amino-acid biosynthesis</keyword>
<dbReference type="InterPro" id="IPR015422">
    <property type="entry name" value="PyrdxlP-dep_Trfase_small"/>
</dbReference>